<proteinExistence type="predicted"/>
<name>A0A0H3ZPS2_9VIBR</name>
<reference evidence="1" key="1">
    <citation type="journal article" date="2015" name="MBio">
        <title>Eco-Evolutionary Dynamics of Episomes among Ecologically Cohesive Bacterial Populations.</title>
        <authorList>
            <person name="Xue H."/>
            <person name="Cordero O.X."/>
            <person name="Camas F.M."/>
            <person name="Trimble W."/>
            <person name="Meyer F."/>
            <person name="Guglielmini J."/>
            <person name="Rocha E.P."/>
            <person name="Polz M.F."/>
        </authorList>
    </citation>
    <scope>NUCLEOTIDE SEQUENCE</scope>
    <source>
        <strain evidence="1">FF_371</strain>
    </source>
</reference>
<dbReference type="EMBL" id="KP795576">
    <property type="protein sequence ID" value="AKN38353.1"/>
    <property type="molecule type" value="Genomic_DNA"/>
</dbReference>
<sequence length="43" mass="4889">MLSDQWPLCFFANLARALYVILVPSVNFQSIVNASLKLTHPRN</sequence>
<accession>A0A0H3ZPS2</accession>
<protein>
    <submittedName>
        <fullName evidence="1">Uncharacterized protein</fullName>
    </submittedName>
</protein>
<organism evidence="1">
    <name type="scientific">Vibrio sp. FF_371</name>
    <dbReference type="NCBI Taxonomy" id="1652835"/>
    <lineage>
        <taxon>Bacteria</taxon>
        <taxon>Pseudomonadati</taxon>
        <taxon>Pseudomonadota</taxon>
        <taxon>Gammaproteobacteria</taxon>
        <taxon>Vibrionales</taxon>
        <taxon>Vibrionaceae</taxon>
        <taxon>Vibrio</taxon>
    </lineage>
</organism>
<evidence type="ECO:0000313" key="1">
    <source>
        <dbReference type="EMBL" id="AKN38353.1"/>
    </source>
</evidence>
<dbReference type="AlphaFoldDB" id="A0A0H3ZPS2"/>